<evidence type="ECO:0000256" key="3">
    <source>
        <dbReference type="RuleBase" id="RU363019"/>
    </source>
</evidence>
<comment type="similarity">
    <text evidence="3">Belongs to the cyclophilin-type PPIase family.</text>
</comment>
<dbReference type="InterPro" id="IPR029000">
    <property type="entry name" value="Cyclophilin-like_dom_sf"/>
</dbReference>
<comment type="catalytic activity">
    <reaction evidence="3">
        <text>[protein]-peptidylproline (omega=180) = [protein]-peptidylproline (omega=0)</text>
        <dbReference type="Rhea" id="RHEA:16237"/>
        <dbReference type="Rhea" id="RHEA-COMP:10747"/>
        <dbReference type="Rhea" id="RHEA-COMP:10748"/>
        <dbReference type="ChEBI" id="CHEBI:83833"/>
        <dbReference type="ChEBI" id="CHEBI:83834"/>
        <dbReference type="EC" id="5.2.1.8"/>
    </reaction>
</comment>
<dbReference type="InterPro" id="IPR002130">
    <property type="entry name" value="Cyclophilin-type_PPIase_dom"/>
</dbReference>
<dbReference type="InterPro" id="IPR044665">
    <property type="entry name" value="E_coli_cyclophilin_A-like"/>
</dbReference>
<protein>
    <recommendedName>
        <fullName evidence="3">Peptidyl-prolyl cis-trans isomerase</fullName>
        <shortName evidence="3">PPIase</shortName>
        <ecNumber evidence="3">5.2.1.8</ecNumber>
    </recommendedName>
</protein>
<proteinExistence type="inferred from homology"/>
<dbReference type="PRINTS" id="PR00153">
    <property type="entry name" value="CSAPPISMRASE"/>
</dbReference>
<dbReference type="RefSeq" id="WP_139446539.1">
    <property type="nucleotide sequence ID" value="NZ_SMDR01000001.1"/>
</dbReference>
<dbReference type="PANTHER" id="PTHR43246">
    <property type="entry name" value="PEPTIDYL-PROLYL CIS-TRANS ISOMERASE CYP38, CHLOROPLASTIC"/>
    <property type="match status" value="1"/>
</dbReference>
<comment type="caution">
    <text evidence="6">The sequence shown here is derived from an EMBL/GenBank/DDBJ whole genome shotgun (WGS) entry which is preliminary data.</text>
</comment>
<dbReference type="PROSITE" id="PS50072">
    <property type="entry name" value="CSA_PPIASE_2"/>
    <property type="match status" value="1"/>
</dbReference>
<keyword evidence="2 3" id="KW-0413">Isomerase</keyword>
<gene>
    <name evidence="6" type="ORF">E1B00_05790</name>
</gene>
<organism evidence="6 7">
    <name type="scientific">Arenimonas terrae</name>
    <dbReference type="NCBI Taxonomy" id="2546226"/>
    <lineage>
        <taxon>Bacteria</taxon>
        <taxon>Pseudomonadati</taxon>
        <taxon>Pseudomonadota</taxon>
        <taxon>Gammaproteobacteria</taxon>
        <taxon>Lysobacterales</taxon>
        <taxon>Lysobacteraceae</taxon>
        <taxon>Arenimonas</taxon>
    </lineage>
</organism>
<comment type="function">
    <text evidence="3">PPIases accelerate the folding of proteins. It catalyzes the cis-trans isomerization of proline imidic peptide bonds in oligopeptides.</text>
</comment>
<keyword evidence="1 3" id="KW-0697">Rotamase</keyword>
<evidence type="ECO:0000256" key="2">
    <source>
        <dbReference type="ARBA" id="ARBA00023235"/>
    </source>
</evidence>
<sequence length="225" mass="23634">MPVRPILLFACLLLTPPAFATAVPAPAAPLTPPVVAPAPQRVLMVTSLGEITIELDAAAAPKTVENFLAYARDGHYNGTVFHRVVPGLLVQGGAFTPDLQQKPSRAPVPNEAGNGLSNRRGTIAAARDRGVSDSATAQFFINLADNPHFDRGDGDSAYTAGYAVFGRVLQGLDVVERIAALPTSARGPFPAWVPDTPVVIERVQLLDPLPPPAPSPAEPTEPSTR</sequence>
<dbReference type="EC" id="5.2.1.8" evidence="3"/>
<dbReference type="EMBL" id="SMDR01000001">
    <property type="protein sequence ID" value="TNJ35267.1"/>
    <property type="molecule type" value="Genomic_DNA"/>
</dbReference>
<dbReference type="Proteomes" id="UP000305760">
    <property type="component" value="Unassembled WGS sequence"/>
</dbReference>
<reference evidence="6 7" key="1">
    <citation type="submission" date="2019-03" db="EMBL/GenBank/DDBJ databases">
        <title>Arenimonas daejeonensis sp. nov., isolated from compost.</title>
        <authorList>
            <person name="Jeon C.O."/>
        </authorList>
    </citation>
    <scope>NUCLEOTIDE SEQUENCE [LARGE SCALE GENOMIC DNA]</scope>
    <source>
        <strain evidence="6 7">R29</strain>
    </source>
</reference>
<dbReference type="GO" id="GO:0003755">
    <property type="term" value="F:peptidyl-prolyl cis-trans isomerase activity"/>
    <property type="evidence" value="ECO:0007669"/>
    <property type="project" value="UniProtKB-UniRule"/>
</dbReference>
<dbReference type="SUPFAM" id="SSF50891">
    <property type="entry name" value="Cyclophilin-like"/>
    <property type="match status" value="1"/>
</dbReference>
<accession>A0A5C4RX28</accession>
<feature type="domain" description="PPIase cyclophilin-type" evidence="5">
    <location>
        <begin position="46"/>
        <end position="205"/>
    </location>
</feature>
<dbReference type="Pfam" id="PF00160">
    <property type="entry name" value="Pro_isomerase"/>
    <property type="match status" value="1"/>
</dbReference>
<dbReference type="OrthoDB" id="9807797at2"/>
<evidence type="ECO:0000259" key="5">
    <source>
        <dbReference type="PROSITE" id="PS50072"/>
    </source>
</evidence>
<evidence type="ECO:0000313" key="6">
    <source>
        <dbReference type="EMBL" id="TNJ35267.1"/>
    </source>
</evidence>
<feature type="chain" id="PRO_5023012833" description="Peptidyl-prolyl cis-trans isomerase" evidence="3">
    <location>
        <begin position="21"/>
        <end position="225"/>
    </location>
</feature>
<feature type="region of interest" description="Disordered" evidence="4">
    <location>
        <begin position="99"/>
        <end position="118"/>
    </location>
</feature>
<evidence type="ECO:0000313" key="7">
    <source>
        <dbReference type="Proteomes" id="UP000305760"/>
    </source>
</evidence>
<evidence type="ECO:0000256" key="1">
    <source>
        <dbReference type="ARBA" id="ARBA00023110"/>
    </source>
</evidence>
<name>A0A5C4RX28_9GAMM</name>
<keyword evidence="3" id="KW-0732">Signal</keyword>
<feature type="compositionally biased region" description="Pro residues" evidence="4">
    <location>
        <begin position="208"/>
        <end position="219"/>
    </location>
</feature>
<feature type="region of interest" description="Disordered" evidence="4">
    <location>
        <begin position="206"/>
        <end position="225"/>
    </location>
</feature>
<evidence type="ECO:0000256" key="4">
    <source>
        <dbReference type="SAM" id="MobiDB-lite"/>
    </source>
</evidence>
<feature type="signal peptide" evidence="3">
    <location>
        <begin position="1"/>
        <end position="20"/>
    </location>
</feature>
<keyword evidence="7" id="KW-1185">Reference proteome</keyword>
<dbReference type="AlphaFoldDB" id="A0A5C4RX28"/>
<dbReference type="Gene3D" id="2.40.100.10">
    <property type="entry name" value="Cyclophilin-like"/>
    <property type="match status" value="1"/>
</dbReference>